<dbReference type="RefSeq" id="WP_232398219.1">
    <property type="nucleotide sequence ID" value="NZ_CP102173.1"/>
</dbReference>
<evidence type="ECO:0000259" key="1">
    <source>
        <dbReference type="Pfam" id="PF00535"/>
    </source>
</evidence>
<feature type="domain" description="Glycosyltransferase 2-like" evidence="1">
    <location>
        <begin position="7"/>
        <end position="131"/>
    </location>
</feature>
<organism evidence="2 3">
    <name type="scientific">Aeromicrobium wangtongii</name>
    <dbReference type="NCBI Taxonomy" id="2969247"/>
    <lineage>
        <taxon>Bacteria</taxon>
        <taxon>Bacillati</taxon>
        <taxon>Actinomycetota</taxon>
        <taxon>Actinomycetes</taxon>
        <taxon>Propionibacteriales</taxon>
        <taxon>Nocardioidaceae</taxon>
        <taxon>Aeromicrobium</taxon>
    </lineage>
</organism>
<dbReference type="Gene3D" id="3.90.550.10">
    <property type="entry name" value="Spore Coat Polysaccharide Biosynthesis Protein SpsA, Chain A"/>
    <property type="match status" value="1"/>
</dbReference>
<keyword evidence="3" id="KW-1185">Reference proteome</keyword>
<dbReference type="PANTHER" id="PTHR43179:SF7">
    <property type="entry name" value="RHAMNOSYLTRANSFERASE WBBL"/>
    <property type="match status" value="1"/>
</dbReference>
<dbReference type="InterPro" id="IPR029044">
    <property type="entry name" value="Nucleotide-diphossugar_trans"/>
</dbReference>
<dbReference type="SUPFAM" id="SSF53448">
    <property type="entry name" value="Nucleotide-diphospho-sugar transferases"/>
    <property type="match status" value="1"/>
</dbReference>
<dbReference type="CDD" id="cd04186">
    <property type="entry name" value="GT_2_like_c"/>
    <property type="match status" value="1"/>
</dbReference>
<reference evidence="2 3" key="1">
    <citation type="submission" date="2022-08" db="EMBL/GenBank/DDBJ databases">
        <title>novel species in genus Aeromicrobium.</title>
        <authorList>
            <person name="Ye L."/>
        </authorList>
    </citation>
    <scope>NUCLEOTIDE SEQUENCE [LARGE SCALE GENOMIC DNA]</scope>
    <source>
        <strain evidence="3">zg-Y1379</strain>
    </source>
</reference>
<dbReference type="EMBL" id="CP102173">
    <property type="protein sequence ID" value="UUP14394.1"/>
    <property type="molecule type" value="Genomic_DNA"/>
</dbReference>
<dbReference type="InterPro" id="IPR001173">
    <property type="entry name" value="Glyco_trans_2-like"/>
</dbReference>
<dbReference type="PANTHER" id="PTHR43179">
    <property type="entry name" value="RHAMNOSYLTRANSFERASE WBBL"/>
    <property type="match status" value="1"/>
</dbReference>
<gene>
    <name evidence="2" type="ORF">NQV15_03510</name>
</gene>
<sequence>MSYDVGVVIVSYNSAHVIEGLLATIPQALDGLSAVTAVVDNGSTDNSLEILRARDDCLVVENSNTGYAAGVNRGVEALPGVETILVLNPDVRLGPGSVRSMFATLQATRAAVVAPRVLQPDGQLFRSLRREPVLLRTAGLGWTKRPCFDEYISDPATYEHRQVVDWALGAALLVRRDVHTALGGWDESYFLYSEETDFSLRAKDRGWSTVYEPTAVVTHIGGASGRTVRTHVMQVLNRVRLYARRHPPYAGVAYLCLSVLSETSWVLRGQGESIASVKALLSPRSRPAELGCSDTIVPR</sequence>
<evidence type="ECO:0000313" key="2">
    <source>
        <dbReference type="EMBL" id="UUP14394.1"/>
    </source>
</evidence>
<proteinExistence type="predicted"/>
<dbReference type="Pfam" id="PF00535">
    <property type="entry name" value="Glycos_transf_2"/>
    <property type="match status" value="1"/>
</dbReference>
<dbReference type="Proteomes" id="UP001316184">
    <property type="component" value="Chromosome"/>
</dbReference>
<evidence type="ECO:0000313" key="3">
    <source>
        <dbReference type="Proteomes" id="UP001316184"/>
    </source>
</evidence>
<name>A0ABY5MB90_9ACTN</name>
<accession>A0ABY5MB90</accession>
<protein>
    <submittedName>
        <fullName evidence="2">Glycosyltransferase family 2 protein</fullName>
    </submittedName>
</protein>